<keyword evidence="6" id="KW-0378">Hydrolase</keyword>
<protein>
    <recommendedName>
        <fullName evidence="3">protein-serine/threonine phosphatase</fullName>
        <ecNumber evidence="3">3.1.3.16</ecNumber>
    </recommendedName>
</protein>
<feature type="region of interest" description="Disordered" evidence="11">
    <location>
        <begin position="1233"/>
        <end position="1257"/>
    </location>
</feature>
<dbReference type="InterPro" id="IPR036322">
    <property type="entry name" value="WD40_repeat_dom_sf"/>
</dbReference>
<dbReference type="SMART" id="SM00156">
    <property type="entry name" value="PP2Ac"/>
    <property type="match status" value="1"/>
</dbReference>
<feature type="compositionally biased region" description="Low complexity" evidence="11">
    <location>
        <begin position="1242"/>
        <end position="1257"/>
    </location>
</feature>
<dbReference type="EMBL" id="KQ982580">
    <property type="protein sequence ID" value="KYQ54455.1"/>
    <property type="molecule type" value="Genomic_DNA"/>
</dbReference>
<dbReference type="Proteomes" id="UP000075809">
    <property type="component" value="Unassembled WGS sequence"/>
</dbReference>
<dbReference type="InterPro" id="IPR019734">
    <property type="entry name" value="TPR_rpt"/>
</dbReference>
<keyword evidence="14" id="KW-1185">Reference proteome</keyword>
<proteinExistence type="inferred from homology"/>
<keyword evidence="4" id="KW-0479">Metal-binding</keyword>
<feature type="region of interest" description="Disordered" evidence="11">
    <location>
        <begin position="914"/>
        <end position="965"/>
    </location>
</feature>
<feature type="region of interest" description="Disordered" evidence="11">
    <location>
        <begin position="1094"/>
        <end position="1221"/>
    </location>
</feature>
<name>A0A151X2D3_9HYME</name>
<dbReference type="InterPro" id="IPR041753">
    <property type="entry name" value="PP5_C"/>
</dbReference>
<feature type="compositionally biased region" description="Basic residues" evidence="11">
    <location>
        <begin position="1109"/>
        <end position="1122"/>
    </location>
</feature>
<dbReference type="SUPFAM" id="SSF50978">
    <property type="entry name" value="WD40 repeat-like"/>
    <property type="match status" value="1"/>
</dbReference>
<dbReference type="STRING" id="64791.A0A151X2D3"/>
<dbReference type="SMART" id="SM00028">
    <property type="entry name" value="TPR"/>
    <property type="match status" value="3"/>
</dbReference>
<feature type="compositionally biased region" description="Polar residues" evidence="11">
    <location>
        <begin position="1170"/>
        <end position="1179"/>
    </location>
</feature>
<feature type="compositionally biased region" description="Basic and acidic residues" evidence="11">
    <location>
        <begin position="1198"/>
        <end position="1221"/>
    </location>
</feature>
<dbReference type="Gene3D" id="2.130.10.10">
    <property type="entry name" value="YVTN repeat-like/Quinoprotein amine dehydrogenase"/>
    <property type="match status" value="2"/>
</dbReference>
<evidence type="ECO:0000256" key="5">
    <source>
        <dbReference type="ARBA" id="ARBA00022737"/>
    </source>
</evidence>
<dbReference type="InterPro" id="IPR006186">
    <property type="entry name" value="Ser/Thr-sp_prot-phosphatase"/>
</dbReference>
<evidence type="ECO:0000256" key="11">
    <source>
        <dbReference type="SAM" id="MobiDB-lite"/>
    </source>
</evidence>
<feature type="repeat" description="TPR" evidence="10">
    <location>
        <begin position="91"/>
        <end position="124"/>
    </location>
</feature>
<dbReference type="Pfam" id="PF08321">
    <property type="entry name" value="PPP5"/>
    <property type="match status" value="1"/>
</dbReference>
<dbReference type="InterPro" id="IPR051134">
    <property type="entry name" value="PPP_phosphatase"/>
</dbReference>
<keyword evidence="5" id="KW-0677">Repeat</keyword>
<keyword evidence="9" id="KW-0853">WD repeat</keyword>
<dbReference type="EC" id="3.1.3.16" evidence="3"/>
<dbReference type="SUPFAM" id="SSF48452">
    <property type="entry name" value="TPR-like"/>
    <property type="match status" value="1"/>
</dbReference>
<evidence type="ECO:0000313" key="14">
    <source>
        <dbReference type="Proteomes" id="UP000075809"/>
    </source>
</evidence>
<dbReference type="PANTHER" id="PTHR45668">
    <property type="entry name" value="SERINE/THREONINE-PROTEIN PHOSPHATASE 5-RELATED"/>
    <property type="match status" value="1"/>
</dbReference>
<dbReference type="Gene3D" id="1.25.40.10">
    <property type="entry name" value="Tetratricopeptide repeat domain"/>
    <property type="match status" value="1"/>
</dbReference>
<evidence type="ECO:0000256" key="2">
    <source>
        <dbReference type="ARBA" id="ARBA00008786"/>
    </source>
</evidence>
<evidence type="ECO:0000259" key="12">
    <source>
        <dbReference type="SMART" id="SM00156"/>
    </source>
</evidence>
<accession>A0A151X2D3</accession>
<comment type="cofactor">
    <cofactor evidence="1">
        <name>Mn(2+)</name>
        <dbReference type="ChEBI" id="CHEBI:29035"/>
    </cofactor>
</comment>
<evidence type="ECO:0000256" key="9">
    <source>
        <dbReference type="PROSITE-ProRule" id="PRU00221"/>
    </source>
</evidence>
<dbReference type="Pfam" id="PF00149">
    <property type="entry name" value="Metallophos"/>
    <property type="match status" value="1"/>
</dbReference>
<evidence type="ECO:0000256" key="7">
    <source>
        <dbReference type="ARBA" id="ARBA00022803"/>
    </source>
</evidence>
<dbReference type="InterPro" id="IPR001680">
    <property type="entry name" value="WD40_rpt"/>
</dbReference>
<dbReference type="PROSITE" id="PS50005">
    <property type="entry name" value="TPR"/>
    <property type="match status" value="2"/>
</dbReference>
<feature type="repeat" description="TPR" evidence="10">
    <location>
        <begin position="23"/>
        <end position="56"/>
    </location>
</feature>
<evidence type="ECO:0000256" key="4">
    <source>
        <dbReference type="ARBA" id="ARBA00022723"/>
    </source>
</evidence>
<dbReference type="InterPro" id="IPR011990">
    <property type="entry name" value="TPR-like_helical_dom_sf"/>
</dbReference>
<feature type="compositionally biased region" description="Basic residues" evidence="11">
    <location>
        <begin position="997"/>
        <end position="1030"/>
    </location>
</feature>
<dbReference type="GO" id="GO:0046872">
    <property type="term" value="F:metal ion binding"/>
    <property type="evidence" value="ECO:0007669"/>
    <property type="project" value="UniProtKB-KW"/>
</dbReference>
<dbReference type="InterPro" id="IPR029052">
    <property type="entry name" value="Metallo-depent_PP-like"/>
</dbReference>
<sequence>MGDNGKGDVASVSPATSEDAAKAELYKEDANEYFKNQVYDKAIELYTKAIELNPSVAIYFGNRSIAYLRTEYFGYALTDASTAIMLDKNYVKGYYRRAAAYMSLGKFKLALTDYKTVVKARPNDKDAKDRYMECCKMIKVLAFNKAISVEDKKNIADMINLEDMAIEGEYTGPKLVDGKVTLEFMKDLLEWYKNQNKLHRKYAYKILLDVKSWFMAQPSLVDITIPEENKFTICGDIHGQYYDLLNIFKLNGLPSETNPYLHMQLFNGDFVDRGSFSVECIFTLFGFKLLYPNYFFMSRGNHESATMNQMYGFDGEVKAKYSVQMAELFTEVYNWLPLAHCLNRRVLVMHGGLFSRDDVTLQEIREIDRNRQPPDEGLMCELLWSDPQPQIGRAPSKRGVGVQFGPDVTQNFLSINSLDYIVRSHEVKNDGYEVGHDGKCITVFSAPNYCDTMGNRGAFITLNGSDMKPYFTSYDAMPCEGGDGTGEIAHPSECSALSYVLARQIDDKIDYCRSLTNARFANAENLYRKDLLSHYGCVNAIEFSNQGDLLVSGGDDRRVLLWRVEQAINNFGRPTVMKSQHISNIFCLGYDSSKTKIFSAGNDDQVIVHDLRTGESLNIFLHEKPVYGLSIHPHNDEVFASACDDGRVLIYDIRTNNAMETLAQYKSAFHSVMFNPVDPRLLATANAKEGVSMWDIRKPLEPVLCYGSPQQSCMNVRFNSMGDRLLALRRRLPPVLYAVDSPTHLCEFDHTGYYNSCTMKSCCFAGENDEYVLSGNLCNKFVGSDDFNLYMWKIPPDGKSWVASAHMVLRGHRSIVNQVRYNQTSCILASSGVEKIIKIWSPFSFGSGCLGGLKRDAGKREKQRRVFTHDEYIGLVLRSGQFMTHDYSHQSTKEDPRMMAFFDSLVQREIEGWSSEDVPTPHTPSDSEINPATGEPYSATEGDDTTASEGGVAPERPLESPNRITRLIANRRKKLMRMAAMERSPSDSASEGDNAHLKRRSKSKSKSKSVKRKHTRLSSRRRLSTRRKCTVLKVNSDSDSETDERPIDAAQPSTSSGVIFRRSRYVASAIEKDDKSSSYSSSSSSCVFENIVAISKRKHSKTDSDTSAKAHKRKHRKCKNSSRHSNDGSGKSQSKRQKLDDDSEEEEKTAGPRNCVNGNSSKDRREDGPSTPSNKSLQIPCTPDSGIKSGLSSTGGKNSEHTRKERNNRGADDSSDEQKLKRIECFRKKVEELARRSYRNRSASQAQTVSTTSDSSD</sequence>
<dbReference type="Pfam" id="PF00400">
    <property type="entry name" value="WD40"/>
    <property type="match status" value="3"/>
</dbReference>
<dbReference type="GO" id="GO:0004722">
    <property type="term" value="F:protein serine/threonine phosphatase activity"/>
    <property type="evidence" value="ECO:0007669"/>
    <property type="project" value="UniProtKB-EC"/>
</dbReference>
<dbReference type="PROSITE" id="PS50294">
    <property type="entry name" value="WD_REPEATS_REGION"/>
    <property type="match status" value="2"/>
</dbReference>
<evidence type="ECO:0000256" key="3">
    <source>
        <dbReference type="ARBA" id="ARBA00013081"/>
    </source>
</evidence>
<feature type="repeat" description="WD" evidence="9">
    <location>
        <begin position="531"/>
        <end position="565"/>
    </location>
</feature>
<evidence type="ECO:0000256" key="6">
    <source>
        <dbReference type="ARBA" id="ARBA00022801"/>
    </source>
</evidence>
<dbReference type="InterPro" id="IPR004843">
    <property type="entry name" value="Calcineurin-like_PHP"/>
</dbReference>
<dbReference type="SMART" id="SM00320">
    <property type="entry name" value="WD40"/>
    <property type="match status" value="5"/>
</dbReference>
<organism evidence="13 14">
    <name type="scientific">Mycetomoellerius zeteki</name>
    <dbReference type="NCBI Taxonomy" id="64791"/>
    <lineage>
        <taxon>Eukaryota</taxon>
        <taxon>Metazoa</taxon>
        <taxon>Ecdysozoa</taxon>
        <taxon>Arthropoda</taxon>
        <taxon>Hexapoda</taxon>
        <taxon>Insecta</taxon>
        <taxon>Pterygota</taxon>
        <taxon>Neoptera</taxon>
        <taxon>Endopterygota</taxon>
        <taxon>Hymenoptera</taxon>
        <taxon>Apocrita</taxon>
        <taxon>Aculeata</taxon>
        <taxon>Formicoidea</taxon>
        <taxon>Formicidae</taxon>
        <taxon>Myrmicinae</taxon>
        <taxon>Mycetomoellerius</taxon>
    </lineage>
</organism>
<feature type="region of interest" description="Disordered" evidence="11">
    <location>
        <begin position="978"/>
        <end position="1062"/>
    </location>
</feature>
<feature type="repeat" description="WD" evidence="9">
    <location>
        <begin position="809"/>
        <end position="841"/>
    </location>
</feature>
<dbReference type="InterPro" id="IPR015943">
    <property type="entry name" value="WD40/YVTN_repeat-like_dom_sf"/>
</dbReference>
<evidence type="ECO:0000256" key="1">
    <source>
        <dbReference type="ARBA" id="ARBA00001936"/>
    </source>
</evidence>
<dbReference type="SUPFAM" id="SSF56300">
    <property type="entry name" value="Metallo-dependent phosphatases"/>
    <property type="match status" value="1"/>
</dbReference>
<keyword evidence="7 10" id="KW-0802">TPR repeat</keyword>
<dbReference type="InterPro" id="IPR013235">
    <property type="entry name" value="PPP_dom"/>
</dbReference>
<dbReference type="PANTHER" id="PTHR45668:SF5">
    <property type="entry name" value="SERINE_THREONINE-PROTEIN PHOSPHATASE 5"/>
    <property type="match status" value="1"/>
</dbReference>
<feature type="domain" description="Serine/threonine specific protein phosphatases" evidence="12">
    <location>
        <begin position="198"/>
        <end position="478"/>
    </location>
</feature>
<dbReference type="CDD" id="cd07417">
    <property type="entry name" value="MPP_PP5_C"/>
    <property type="match status" value="1"/>
</dbReference>
<reference evidence="13 14" key="1">
    <citation type="submission" date="2015-09" db="EMBL/GenBank/DDBJ databases">
        <title>Trachymyrmex zeteki WGS genome.</title>
        <authorList>
            <person name="Nygaard S."/>
            <person name="Hu H."/>
            <person name="Boomsma J."/>
            <person name="Zhang G."/>
        </authorList>
    </citation>
    <scope>NUCLEOTIDE SEQUENCE [LARGE SCALE GENOMIC DNA]</scope>
    <source>
        <strain evidence="13">Tzet28-1</strain>
        <tissue evidence="13">Whole body</tissue>
    </source>
</reference>
<dbReference type="PROSITE" id="PS50082">
    <property type="entry name" value="WD_REPEATS_2"/>
    <property type="match status" value="3"/>
</dbReference>
<dbReference type="FunFam" id="3.60.21.10:FF:000017">
    <property type="entry name" value="Serine/threonine-protein phosphatase"/>
    <property type="match status" value="1"/>
</dbReference>
<evidence type="ECO:0000313" key="13">
    <source>
        <dbReference type="EMBL" id="KYQ54455.1"/>
    </source>
</evidence>
<dbReference type="Gene3D" id="3.60.21.10">
    <property type="match status" value="1"/>
</dbReference>
<dbReference type="PRINTS" id="PR00114">
    <property type="entry name" value="STPHPHTASE"/>
</dbReference>
<gene>
    <name evidence="13" type="ORF">ALC60_06601</name>
</gene>
<evidence type="ECO:0000256" key="8">
    <source>
        <dbReference type="ARBA" id="ARBA00023211"/>
    </source>
</evidence>
<keyword evidence="8" id="KW-0464">Manganese</keyword>
<dbReference type="PROSITE" id="PS50293">
    <property type="entry name" value="TPR_REGION"/>
    <property type="match status" value="1"/>
</dbReference>
<evidence type="ECO:0000256" key="10">
    <source>
        <dbReference type="PROSITE-ProRule" id="PRU00339"/>
    </source>
</evidence>
<dbReference type="AlphaFoldDB" id="A0A151X2D3"/>
<dbReference type="Pfam" id="PF13181">
    <property type="entry name" value="TPR_8"/>
    <property type="match status" value="2"/>
</dbReference>
<feature type="repeat" description="WD" evidence="9">
    <location>
        <begin position="619"/>
        <end position="661"/>
    </location>
</feature>
<comment type="similarity">
    <text evidence="2">Belongs to the PPP phosphatase family. PP-5 (PP-T) subfamily.</text>
</comment>